<dbReference type="PANTHER" id="PTHR24100">
    <property type="entry name" value="BUTYROPHILIN"/>
    <property type="match status" value="1"/>
</dbReference>
<dbReference type="SMART" id="SM00409">
    <property type="entry name" value="IG"/>
    <property type="match status" value="1"/>
</dbReference>
<evidence type="ECO:0000256" key="4">
    <source>
        <dbReference type="ARBA" id="ARBA00023157"/>
    </source>
</evidence>
<evidence type="ECO:0000256" key="6">
    <source>
        <dbReference type="ARBA" id="ARBA00023319"/>
    </source>
</evidence>
<comment type="subcellular location">
    <subcellularLocation>
        <location evidence="1">Membrane</location>
    </subcellularLocation>
</comment>
<dbReference type="InterPro" id="IPR003599">
    <property type="entry name" value="Ig_sub"/>
</dbReference>
<evidence type="ECO:0000259" key="8">
    <source>
        <dbReference type="PROSITE" id="PS50835"/>
    </source>
</evidence>
<dbReference type="Pfam" id="PF07686">
    <property type="entry name" value="V-set"/>
    <property type="match status" value="1"/>
</dbReference>
<dbReference type="FunFam" id="2.60.40.10:FF:000142">
    <property type="entry name" value="V-set domain-containing T-cell activation inhibitor 1"/>
    <property type="match status" value="1"/>
</dbReference>
<keyword evidence="5" id="KW-0325">Glycoprotein</keyword>
<reference evidence="9" key="2">
    <citation type="submission" date="2025-09" db="UniProtKB">
        <authorList>
            <consortium name="Ensembl"/>
        </authorList>
    </citation>
    <scope>IDENTIFICATION</scope>
</reference>
<dbReference type="Gene3D" id="2.60.40.10">
    <property type="entry name" value="Immunoglobulins"/>
    <property type="match status" value="1"/>
</dbReference>
<protein>
    <recommendedName>
        <fullName evidence="8">Ig-like domain-containing protein</fullName>
    </recommendedName>
</protein>
<evidence type="ECO:0000256" key="1">
    <source>
        <dbReference type="ARBA" id="ARBA00004370"/>
    </source>
</evidence>
<keyword evidence="6" id="KW-0393">Immunoglobulin domain</keyword>
<dbReference type="GO" id="GO:0016020">
    <property type="term" value="C:membrane"/>
    <property type="evidence" value="ECO:0007669"/>
    <property type="project" value="UniProtKB-SubCell"/>
</dbReference>
<dbReference type="InterPro" id="IPR007110">
    <property type="entry name" value="Ig-like_dom"/>
</dbReference>
<dbReference type="PROSITE" id="PS50835">
    <property type="entry name" value="IG_LIKE"/>
    <property type="match status" value="1"/>
</dbReference>
<proteinExistence type="predicted"/>
<accession>A0A8C3KC79</accession>
<feature type="chain" id="PRO_5034468093" description="Ig-like domain-containing protein" evidence="7">
    <location>
        <begin position="22"/>
        <end position="135"/>
    </location>
</feature>
<dbReference type="InterPro" id="IPR013783">
    <property type="entry name" value="Ig-like_fold"/>
</dbReference>
<evidence type="ECO:0000256" key="5">
    <source>
        <dbReference type="ARBA" id="ARBA00023180"/>
    </source>
</evidence>
<evidence type="ECO:0000313" key="10">
    <source>
        <dbReference type="Proteomes" id="UP000694419"/>
    </source>
</evidence>
<dbReference type="GO" id="GO:0050863">
    <property type="term" value="P:regulation of T cell activation"/>
    <property type="evidence" value="ECO:0007669"/>
    <property type="project" value="UniProtKB-ARBA"/>
</dbReference>
<dbReference type="InterPro" id="IPR036179">
    <property type="entry name" value="Ig-like_dom_sf"/>
</dbReference>
<feature type="signal peptide" evidence="7">
    <location>
        <begin position="1"/>
        <end position="21"/>
    </location>
</feature>
<keyword evidence="10" id="KW-1185">Reference proteome</keyword>
<evidence type="ECO:0000256" key="2">
    <source>
        <dbReference type="ARBA" id="ARBA00022729"/>
    </source>
</evidence>
<name>A0A8C3KC79_9CHAR</name>
<dbReference type="SUPFAM" id="SSF48726">
    <property type="entry name" value="Immunoglobulin"/>
    <property type="match status" value="1"/>
</dbReference>
<dbReference type="AlphaFoldDB" id="A0A8C3KC79"/>
<reference evidence="9" key="1">
    <citation type="submission" date="2025-08" db="UniProtKB">
        <authorList>
            <consortium name="Ensembl"/>
        </authorList>
    </citation>
    <scope>IDENTIFICATION</scope>
</reference>
<feature type="domain" description="Ig-like" evidence="8">
    <location>
        <begin position="1"/>
        <end position="120"/>
    </location>
</feature>
<keyword evidence="4" id="KW-1015">Disulfide bond</keyword>
<organism evidence="9 10">
    <name type="scientific">Calidris pygmaea</name>
    <name type="common">Spoon-billed sandpiper</name>
    <dbReference type="NCBI Taxonomy" id="425635"/>
    <lineage>
        <taxon>Eukaryota</taxon>
        <taxon>Metazoa</taxon>
        <taxon>Chordata</taxon>
        <taxon>Craniata</taxon>
        <taxon>Vertebrata</taxon>
        <taxon>Euteleostomi</taxon>
        <taxon>Archelosauria</taxon>
        <taxon>Archosauria</taxon>
        <taxon>Dinosauria</taxon>
        <taxon>Saurischia</taxon>
        <taxon>Theropoda</taxon>
        <taxon>Coelurosauria</taxon>
        <taxon>Aves</taxon>
        <taxon>Neognathae</taxon>
        <taxon>Neoaves</taxon>
        <taxon>Charadriiformes</taxon>
        <taxon>Scolopacidae</taxon>
        <taxon>Calidris</taxon>
    </lineage>
</organism>
<sequence>PLLGFFFSFLSIVTSPKNVMGIVGQDTILPCHISSTKPLENIEVRWKKTTDGRIEDIHIYRPFGGKPTQKYPGRTSLPTDGFATGNVSLTLKNVQPADEGTYHCLVMSRDWSADAATVLSIAGGNPGNWQHGPAP</sequence>
<keyword evidence="2 7" id="KW-0732">Signal</keyword>
<evidence type="ECO:0000313" key="9">
    <source>
        <dbReference type="Ensembl" id="ENSCPGP00000020966.1"/>
    </source>
</evidence>
<keyword evidence="3" id="KW-0472">Membrane</keyword>
<evidence type="ECO:0000256" key="3">
    <source>
        <dbReference type="ARBA" id="ARBA00023136"/>
    </source>
</evidence>
<dbReference type="GO" id="GO:1903037">
    <property type="term" value="P:regulation of leukocyte cell-cell adhesion"/>
    <property type="evidence" value="ECO:0007669"/>
    <property type="project" value="UniProtKB-ARBA"/>
</dbReference>
<dbReference type="InterPro" id="IPR013106">
    <property type="entry name" value="Ig_V-set"/>
</dbReference>
<dbReference type="Proteomes" id="UP000694419">
    <property type="component" value="Unplaced"/>
</dbReference>
<dbReference type="Ensembl" id="ENSCPGT00000022965.1">
    <property type="protein sequence ID" value="ENSCPGP00000020966.1"/>
    <property type="gene ID" value="ENSCPGG00000014633.1"/>
</dbReference>
<dbReference type="SMART" id="SM00406">
    <property type="entry name" value="IGv"/>
    <property type="match status" value="1"/>
</dbReference>
<dbReference type="InterPro" id="IPR050504">
    <property type="entry name" value="IgSF_BTN/MOG"/>
</dbReference>
<evidence type="ECO:0000256" key="7">
    <source>
        <dbReference type="SAM" id="SignalP"/>
    </source>
</evidence>